<comment type="caution">
    <text evidence="4">The sequence shown here is derived from an EMBL/GenBank/DDBJ whole genome shotgun (WGS) entry which is preliminary data.</text>
</comment>
<reference evidence="4 6" key="1">
    <citation type="submission" date="2017-11" db="EMBL/GenBank/DDBJ databases">
        <title>Comparitive Functional Genomics of Dry Heat Resistant strains isolated from the Viking Spacecraft.</title>
        <authorList>
            <person name="Seuylemezian A."/>
            <person name="Cooper K."/>
            <person name="Vaishampayan P."/>
        </authorList>
    </citation>
    <scope>NUCLEOTIDE SEQUENCE [LARGE SCALE GENOMIC DNA]</scope>
    <source>
        <strain evidence="4 6">M4.6</strain>
    </source>
</reference>
<evidence type="ECO:0000313" key="4">
    <source>
        <dbReference type="EMBL" id="PLR79798.1"/>
    </source>
</evidence>
<dbReference type="SUPFAM" id="SSF52499">
    <property type="entry name" value="Isochorismatase-like hydrolases"/>
    <property type="match status" value="1"/>
</dbReference>
<keyword evidence="2" id="KW-0378">Hydrolase</keyword>
<dbReference type="Pfam" id="PF00857">
    <property type="entry name" value="Isochorismatase"/>
    <property type="match status" value="1"/>
</dbReference>
<evidence type="ECO:0000313" key="7">
    <source>
        <dbReference type="Proteomes" id="UP000235114"/>
    </source>
</evidence>
<keyword evidence="7" id="KW-1185">Reference proteome</keyword>
<feature type="domain" description="Isochorismatase-like" evidence="3">
    <location>
        <begin position="28"/>
        <end position="217"/>
    </location>
</feature>
<evidence type="ECO:0000313" key="6">
    <source>
        <dbReference type="Proteomes" id="UP000234951"/>
    </source>
</evidence>
<evidence type="ECO:0000313" key="5">
    <source>
        <dbReference type="EMBL" id="PLR88297.1"/>
    </source>
</evidence>
<dbReference type="Proteomes" id="UP000235114">
    <property type="component" value="Unassembled WGS sequence"/>
</dbReference>
<protein>
    <recommendedName>
        <fullName evidence="3">Isochorismatase-like domain-containing protein</fullName>
    </recommendedName>
</protein>
<dbReference type="EMBL" id="PGVD01000107">
    <property type="protein sequence ID" value="PLR88297.1"/>
    <property type="molecule type" value="Genomic_DNA"/>
</dbReference>
<dbReference type="InterPro" id="IPR050272">
    <property type="entry name" value="Isochorismatase-like_hydrls"/>
</dbReference>
<evidence type="ECO:0000256" key="1">
    <source>
        <dbReference type="ARBA" id="ARBA00006336"/>
    </source>
</evidence>
<comment type="similarity">
    <text evidence="1">Belongs to the isochorismatase family.</text>
</comment>
<dbReference type="InterPro" id="IPR036380">
    <property type="entry name" value="Isochorismatase-like_sf"/>
</dbReference>
<dbReference type="PANTHER" id="PTHR43540">
    <property type="entry name" value="PEROXYUREIDOACRYLATE/UREIDOACRYLATE AMIDOHYDROLASE-RELATED"/>
    <property type="match status" value="1"/>
</dbReference>
<dbReference type="AlphaFoldDB" id="A0A2N5GGB1"/>
<dbReference type="GO" id="GO:0016787">
    <property type="term" value="F:hydrolase activity"/>
    <property type="evidence" value="ECO:0007669"/>
    <property type="project" value="UniProtKB-KW"/>
</dbReference>
<dbReference type="InterPro" id="IPR000868">
    <property type="entry name" value="Isochorismatase-like_dom"/>
</dbReference>
<dbReference type="PANTHER" id="PTHR43540:SF6">
    <property type="entry name" value="ISOCHORISMATASE-LIKE DOMAIN-CONTAINING PROTEIN"/>
    <property type="match status" value="1"/>
</dbReference>
<sequence>MRDIGGSVSCSLLLQKNTNIGGIDMKKAVIAIDLHRGHLDRTVATMPLPEDKCKQVIEANRVFFEECRRNGIRIIHLLTQYRDSQEILSNPAWQERANDPNATRKNVGRHNIAGMPGVQVIPELWDDSDILIDTKKRYDCFIGTDLDFVLKSNKIHSLWVTGVNTNSCCLATSIDASVRDYDVTMVSNCVDTMDGEYYHEAGLKIFERAFGKVKTAHELIQGVLV</sequence>
<name>A0A2N5GGB1_9BACI</name>
<organism evidence="4 6">
    <name type="scientific">Bacillus canaveralius</name>
    <dbReference type="NCBI Taxonomy" id="1403243"/>
    <lineage>
        <taxon>Bacteria</taxon>
        <taxon>Bacillati</taxon>
        <taxon>Bacillota</taxon>
        <taxon>Bacilli</taxon>
        <taxon>Bacillales</taxon>
        <taxon>Bacillaceae</taxon>
        <taxon>Bacillus</taxon>
    </lineage>
</organism>
<dbReference type="OrthoDB" id="257098at2"/>
<accession>A0A2N5GGB1</accession>
<dbReference type="Gene3D" id="3.40.50.850">
    <property type="entry name" value="Isochorismatase-like"/>
    <property type="match status" value="1"/>
</dbReference>
<evidence type="ECO:0000256" key="2">
    <source>
        <dbReference type="ARBA" id="ARBA00022801"/>
    </source>
</evidence>
<reference evidence="5 7" key="2">
    <citation type="submission" date="2017-12" db="EMBL/GenBank/DDBJ databases">
        <title>Comparative Functional Genomics of Dry Heat Resistant strains isolated from the Viking Spacecraft.</title>
        <authorList>
            <person name="Seuylemezian A."/>
            <person name="Cooper K."/>
            <person name="Vaishampayan P."/>
        </authorList>
    </citation>
    <scope>NUCLEOTIDE SEQUENCE [LARGE SCALE GENOMIC DNA]</scope>
    <source>
        <strain evidence="5 7">ATCC 29669</strain>
    </source>
</reference>
<dbReference type="Proteomes" id="UP000234951">
    <property type="component" value="Unassembled WGS sequence"/>
</dbReference>
<dbReference type="CDD" id="cd00431">
    <property type="entry name" value="cysteine_hydrolases"/>
    <property type="match status" value="1"/>
</dbReference>
<proteinExistence type="inferred from homology"/>
<dbReference type="EMBL" id="PGVA01000073">
    <property type="protein sequence ID" value="PLR79798.1"/>
    <property type="molecule type" value="Genomic_DNA"/>
</dbReference>
<evidence type="ECO:0000259" key="3">
    <source>
        <dbReference type="Pfam" id="PF00857"/>
    </source>
</evidence>
<gene>
    <name evidence="4" type="ORF">CU635_21210</name>
    <name evidence="5" type="ORF">CVD25_22860</name>
</gene>